<feature type="signal peptide" evidence="5">
    <location>
        <begin position="1"/>
        <end position="26"/>
    </location>
</feature>
<dbReference type="PANTHER" id="PTHR48081:SF8">
    <property type="entry name" value="ALPHA_BETA HYDROLASE FOLD-3 DOMAIN-CONTAINING PROTEIN-RELATED"/>
    <property type="match status" value="1"/>
</dbReference>
<feature type="region of interest" description="Disordered" evidence="3">
    <location>
        <begin position="247"/>
        <end position="276"/>
    </location>
</feature>
<feature type="region of interest" description="Disordered" evidence="3">
    <location>
        <begin position="496"/>
        <end position="519"/>
    </location>
</feature>
<dbReference type="OrthoDB" id="408631at2759"/>
<comment type="similarity">
    <text evidence="1">Belongs to the 'GDXG' lipolytic enzyme family.</text>
</comment>
<evidence type="ECO:0000259" key="6">
    <source>
        <dbReference type="Pfam" id="PF07859"/>
    </source>
</evidence>
<dbReference type="PROSITE" id="PS01173">
    <property type="entry name" value="LIPASE_GDXG_HIS"/>
    <property type="match status" value="1"/>
</dbReference>
<keyword evidence="5" id="KW-0732">Signal</keyword>
<keyword evidence="4" id="KW-0812">Transmembrane</keyword>
<keyword evidence="2 7" id="KW-0378">Hydrolase</keyword>
<dbReference type="InterPro" id="IPR013094">
    <property type="entry name" value="AB_hydrolase_3"/>
</dbReference>
<dbReference type="InterPro" id="IPR002168">
    <property type="entry name" value="Lipase_GDXG_HIS_AS"/>
</dbReference>
<dbReference type="PROSITE" id="PS51257">
    <property type="entry name" value="PROKAR_LIPOPROTEIN"/>
    <property type="match status" value="1"/>
</dbReference>
<keyword evidence="4" id="KW-0472">Membrane</keyword>
<dbReference type="AlphaFoldDB" id="A0A1E7F3J4"/>
<feature type="compositionally biased region" description="Polar residues" evidence="3">
    <location>
        <begin position="44"/>
        <end position="54"/>
    </location>
</feature>
<feature type="compositionally biased region" description="Low complexity" evidence="3">
    <location>
        <begin position="28"/>
        <end position="37"/>
    </location>
</feature>
<evidence type="ECO:0000313" key="8">
    <source>
        <dbReference type="Proteomes" id="UP000095751"/>
    </source>
</evidence>
<feature type="compositionally biased region" description="Acidic residues" evidence="3">
    <location>
        <begin position="499"/>
        <end position="515"/>
    </location>
</feature>
<evidence type="ECO:0000256" key="1">
    <source>
        <dbReference type="ARBA" id="ARBA00010515"/>
    </source>
</evidence>
<protein>
    <submittedName>
        <fullName evidence="7">Alpha/beta-hydrolase</fullName>
    </submittedName>
</protein>
<dbReference type="InParanoid" id="A0A1E7F3J4"/>
<dbReference type="EMBL" id="KV784364">
    <property type="protein sequence ID" value="OEU12717.1"/>
    <property type="molecule type" value="Genomic_DNA"/>
</dbReference>
<name>A0A1E7F3J4_9STRA</name>
<dbReference type="InterPro" id="IPR050300">
    <property type="entry name" value="GDXG_lipolytic_enzyme"/>
</dbReference>
<sequence>MKIVVINATVLLVAIIISCPFLATTAQQQQDADSTSTLKEEFESSTSTGNNDDGSMNRGPNAAGISFSTRFCQTKVHQDAINYSYDAVDQPLPLNTTSSSSSSSSSKIDGNSDDEDSNSDNFRYSYEGVQIFEIDAGIVTPMWTDLTTGMERGQALLLIPDTFNEERKNGPRILYIHGGSWTSCSPTTCGYATFVSKLAKLYNMPILSIDYTLVGSEGNGTFSTILAQTGRAVHFLATNDPLDIMSHHDNDDNDNDDDNHTTRYNATTTTTIDKQEQQQPAIFIMGDSSGGGTAISALVAQASPEGLPESNGAKITAGQTFSPWINLASNSPTYFSQLFGVHHDDENETENDKDDVLLGDINFGWVFGGGNFSTLVQESYDGGAEYSPQNINDPVASPLLNAPVSWLKDLPPLSMHVGMAEVLASDSALFATAVARAGGRWIENHAYDGMWHVFQQYANGCGSNETVVLAESSLQFSKKFIEEVLSSTSTSSTTVVYDEANDKDESNNDDDDDDTTSTSSSYNNNLFCTMNHYEYPTGSDSMAGMTCRPRERTSIDPTTHTTISISKNAISSDATTRTNVHSIGLVVGCGAIGGLLYSYLLI</sequence>
<accession>A0A1E7F3J4</accession>
<evidence type="ECO:0000256" key="5">
    <source>
        <dbReference type="SAM" id="SignalP"/>
    </source>
</evidence>
<feature type="transmembrane region" description="Helical" evidence="4">
    <location>
        <begin position="580"/>
        <end position="600"/>
    </location>
</feature>
<dbReference type="Pfam" id="PF07859">
    <property type="entry name" value="Abhydrolase_3"/>
    <property type="match status" value="1"/>
</dbReference>
<dbReference type="GO" id="GO:0016787">
    <property type="term" value="F:hydrolase activity"/>
    <property type="evidence" value="ECO:0007669"/>
    <property type="project" value="UniProtKB-KW"/>
</dbReference>
<dbReference type="Gene3D" id="3.40.50.1820">
    <property type="entry name" value="alpha/beta hydrolase"/>
    <property type="match status" value="1"/>
</dbReference>
<dbReference type="InterPro" id="IPR029058">
    <property type="entry name" value="AB_hydrolase_fold"/>
</dbReference>
<feature type="domain" description="Alpha/beta hydrolase fold-3" evidence="6">
    <location>
        <begin position="173"/>
        <end position="334"/>
    </location>
</feature>
<evidence type="ECO:0000256" key="2">
    <source>
        <dbReference type="ARBA" id="ARBA00022801"/>
    </source>
</evidence>
<evidence type="ECO:0000313" key="7">
    <source>
        <dbReference type="EMBL" id="OEU12717.1"/>
    </source>
</evidence>
<reference evidence="7 8" key="1">
    <citation type="submission" date="2016-09" db="EMBL/GenBank/DDBJ databases">
        <title>Extensive genetic diversity and differential bi-allelic expression allows diatom success in the polar Southern Ocean.</title>
        <authorList>
            <consortium name="DOE Joint Genome Institute"/>
            <person name="Mock T."/>
            <person name="Otillar R.P."/>
            <person name="Strauss J."/>
            <person name="Dupont C."/>
            <person name="Frickenhaus S."/>
            <person name="Maumus F."/>
            <person name="Mcmullan M."/>
            <person name="Sanges R."/>
            <person name="Schmutz J."/>
            <person name="Toseland A."/>
            <person name="Valas R."/>
            <person name="Veluchamy A."/>
            <person name="Ward B.J."/>
            <person name="Allen A."/>
            <person name="Barry K."/>
            <person name="Falciatore A."/>
            <person name="Ferrante M."/>
            <person name="Fortunato A.E."/>
            <person name="Gloeckner G."/>
            <person name="Gruber A."/>
            <person name="Hipkin R."/>
            <person name="Janech M."/>
            <person name="Kroth P."/>
            <person name="Leese F."/>
            <person name="Lindquist E."/>
            <person name="Lyon B.R."/>
            <person name="Martin J."/>
            <person name="Mayer C."/>
            <person name="Parker M."/>
            <person name="Quesneville H."/>
            <person name="Raymond J."/>
            <person name="Uhlig C."/>
            <person name="Valentin K.U."/>
            <person name="Worden A.Z."/>
            <person name="Armbrust E.V."/>
            <person name="Bowler C."/>
            <person name="Green B."/>
            <person name="Moulton V."/>
            <person name="Van Oosterhout C."/>
            <person name="Grigoriev I."/>
        </authorList>
    </citation>
    <scope>NUCLEOTIDE SEQUENCE [LARGE SCALE GENOMIC DNA]</scope>
    <source>
        <strain evidence="7 8">CCMP1102</strain>
    </source>
</reference>
<dbReference type="Proteomes" id="UP000095751">
    <property type="component" value="Unassembled WGS sequence"/>
</dbReference>
<evidence type="ECO:0000256" key="4">
    <source>
        <dbReference type="SAM" id="Phobius"/>
    </source>
</evidence>
<evidence type="ECO:0000256" key="3">
    <source>
        <dbReference type="SAM" id="MobiDB-lite"/>
    </source>
</evidence>
<keyword evidence="8" id="KW-1185">Reference proteome</keyword>
<gene>
    <name evidence="7" type="ORF">FRACYDRAFT_243975</name>
</gene>
<feature type="compositionally biased region" description="Low complexity" evidence="3">
    <location>
        <begin position="262"/>
        <end position="271"/>
    </location>
</feature>
<dbReference type="SUPFAM" id="SSF53474">
    <property type="entry name" value="alpha/beta-Hydrolases"/>
    <property type="match status" value="1"/>
</dbReference>
<dbReference type="PANTHER" id="PTHR48081">
    <property type="entry name" value="AB HYDROLASE SUPERFAMILY PROTEIN C4A8.06C"/>
    <property type="match status" value="1"/>
</dbReference>
<dbReference type="KEGG" id="fcy:FRACYDRAFT_243975"/>
<keyword evidence="4" id="KW-1133">Transmembrane helix</keyword>
<feature type="region of interest" description="Disordered" evidence="3">
    <location>
        <begin position="28"/>
        <end position="60"/>
    </location>
</feature>
<organism evidence="7 8">
    <name type="scientific">Fragilariopsis cylindrus CCMP1102</name>
    <dbReference type="NCBI Taxonomy" id="635003"/>
    <lineage>
        <taxon>Eukaryota</taxon>
        <taxon>Sar</taxon>
        <taxon>Stramenopiles</taxon>
        <taxon>Ochrophyta</taxon>
        <taxon>Bacillariophyta</taxon>
        <taxon>Bacillariophyceae</taxon>
        <taxon>Bacillariophycidae</taxon>
        <taxon>Bacillariales</taxon>
        <taxon>Bacillariaceae</taxon>
        <taxon>Fragilariopsis</taxon>
    </lineage>
</organism>
<feature type="region of interest" description="Disordered" evidence="3">
    <location>
        <begin position="94"/>
        <end position="120"/>
    </location>
</feature>
<proteinExistence type="inferred from homology"/>
<feature type="chain" id="PRO_5009192603" evidence="5">
    <location>
        <begin position="27"/>
        <end position="602"/>
    </location>
</feature>